<gene>
    <name evidence="3" type="ORF">PBRASI_LOCUS277</name>
</gene>
<dbReference type="OrthoDB" id="2013972at2759"/>
<accession>A0A9N8VM76</accession>
<name>A0A9N8VM76_9GLOM</name>
<dbReference type="Pfam" id="PF13649">
    <property type="entry name" value="Methyltransf_25"/>
    <property type="match status" value="1"/>
</dbReference>
<dbReference type="AlphaFoldDB" id="A0A9N8VM76"/>
<feature type="domain" description="Methyltransferase" evidence="2">
    <location>
        <begin position="120"/>
        <end position="212"/>
    </location>
</feature>
<dbReference type="PANTHER" id="PTHR43591:SF50">
    <property type="entry name" value="METHYLTRANSFERASE DOMAIN-CONTAINING PROTEIN-RELATED"/>
    <property type="match status" value="1"/>
</dbReference>
<protein>
    <submittedName>
        <fullName evidence="3">8330_t:CDS:1</fullName>
    </submittedName>
</protein>
<evidence type="ECO:0000313" key="4">
    <source>
        <dbReference type="Proteomes" id="UP000789739"/>
    </source>
</evidence>
<dbReference type="SUPFAM" id="SSF53335">
    <property type="entry name" value="S-adenosyl-L-methionine-dependent methyltransferases"/>
    <property type="match status" value="1"/>
</dbReference>
<feature type="region of interest" description="Disordered" evidence="1">
    <location>
        <begin position="21"/>
        <end position="55"/>
    </location>
</feature>
<dbReference type="InterPro" id="IPR029063">
    <property type="entry name" value="SAM-dependent_MTases_sf"/>
</dbReference>
<dbReference type="Gene3D" id="3.40.50.150">
    <property type="entry name" value="Vaccinia Virus protein VP39"/>
    <property type="match status" value="1"/>
</dbReference>
<dbReference type="PANTHER" id="PTHR43591">
    <property type="entry name" value="METHYLTRANSFERASE"/>
    <property type="match status" value="1"/>
</dbReference>
<reference evidence="3" key="1">
    <citation type="submission" date="2021-06" db="EMBL/GenBank/DDBJ databases">
        <authorList>
            <person name="Kallberg Y."/>
            <person name="Tangrot J."/>
            <person name="Rosling A."/>
        </authorList>
    </citation>
    <scope>NUCLEOTIDE SEQUENCE</scope>
    <source>
        <strain evidence="3">BR232B</strain>
    </source>
</reference>
<dbReference type="InterPro" id="IPR041698">
    <property type="entry name" value="Methyltransf_25"/>
</dbReference>
<proteinExistence type="predicted"/>
<dbReference type="EMBL" id="CAJVPI010000012">
    <property type="protein sequence ID" value="CAG8455254.1"/>
    <property type="molecule type" value="Genomic_DNA"/>
</dbReference>
<keyword evidence="4" id="KW-1185">Reference proteome</keyword>
<organism evidence="3 4">
    <name type="scientific">Paraglomus brasilianum</name>
    <dbReference type="NCBI Taxonomy" id="144538"/>
    <lineage>
        <taxon>Eukaryota</taxon>
        <taxon>Fungi</taxon>
        <taxon>Fungi incertae sedis</taxon>
        <taxon>Mucoromycota</taxon>
        <taxon>Glomeromycotina</taxon>
        <taxon>Glomeromycetes</taxon>
        <taxon>Paraglomerales</taxon>
        <taxon>Paraglomeraceae</taxon>
        <taxon>Paraglomus</taxon>
    </lineage>
</organism>
<evidence type="ECO:0000259" key="2">
    <source>
        <dbReference type="Pfam" id="PF13649"/>
    </source>
</evidence>
<evidence type="ECO:0000313" key="3">
    <source>
        <dbReference type="EMBL" id="CAG8455254.1"/>
    </source>
</evidence>
<evidence type="ECO:0000256" key="1">
    <source>
        <dbReference type="SAM" id="MobiDB-lite"/>
    </source>
</evidence>
<feature type="compositionally biased region" description="Low complexity" evidence="1">
    <location>
        <begin position="32"/>
        <end position="53"/>
    </location>
</feature>
<sequence>MGKVYSKGKVHSVSVMGGVQLLRRQRSRSPRDSPGSPSSQSFSSDSITSTDSEISFDEDDGFKTLVEQKKAQFAKAGYMFPISEKEIDRLQTLHYMFRYFWGNNFSSPMEGVLAKENAKILDIGCGPGIWILECATTYQSSSFTGIDIAALYPAEIKPRNTEFLNVNIFDGLPFEDNTFDFVHQRFMMFAYTIDKWQEKVLPELLRVLKPGGYLELMENDIVWYEEGPLSHKFREQVLHAMRDLQNIELVLSSHIPKWLSHFPCLSQIHHDSRKAPFGSWAGGVGKFHLTSNKWGAVHMYDAVDGVGLNKEEYLETIEKVMEECEGRKGYLMSHRYWVRKKIE</sequence>
<dbReference type="Proteomes" id="UP000789739">
    <property type="component" value="Unassembled WGS sequence"/>
</dbReference>
<dbReference type="CDD" id="cd02440">
    <property type="entry name" value="AdoMet_MTases"/>
    <property type="match status" value="1"/>
</dbReference>
<comment type="caution">
    <text evidence="3">The sequence shown here is derived from an EMBL/GenBank/DDBJ whole genome shotgun (WGS) entry which is preliminary data.</text>
</comment>